<comment type="similarity">
    <text evidence="2">Belongs to the glycosyltransferase 2 family.</text>
</comment>
<keyword evidence="4" id="KW-0808">Transferase</keyword>
<evidence type="ECO:0000313" key="7">
    <source>
        <dbReference type="Proteomes" id="UP000031967"/>
    </source>
</evidence>
<proteinExistence type="inferred from homology"/>
<evidence type="ECO:0000259" key="5">
    <source>
        <dbReference type="Pfam" id="PF00535"/>
    </source>
</evidence>
<name>A0ABR5AIL6_9BACL</name>
<feature type="domain" description="Glycosyltransferase 2-like" evidence="5">
    <location>
        <begin position="4"/>
        <end position="171"/>
    </location>
</feature>
<dbReference type="PANTHER" id="PTHR43179">
    <property type="entry name" value="RHAMNOSYLTRANSFERASE WBBL"/>
    <property type="match status" value="1"/>
</dbReference>
<dbReference type="InterPro" id="IPR029063">
    <property type="entry name" value="SAM-dependent_MTases_sf"/>
</dbReference>
<evidence type="ECO:0000256" key="3">
    <source>
        <dbReference type="ARBA" id="ARBA00022676"/>
    </source>
</evidence>
<dbReference type="PANTHER" id="PTHR43179:SF12">
    <property type="entry name" value="GALACTOFURANOSYLTRANSFERASE GLFT2"/>
    <property type="match status" value="1"/>
</dbReference>
<accession>A0ABR5AIL6</accession>
<dbReference type="Proteomes" id="UP000031967">
    <property type="component" value="Unassembled WGS sequence"/>
</dbReference>
<evidence type="ECO:0000256" key="4">
    <source>
        <dbReference type="ARBA" id="ARBA00022679"/>
    </source>
</evidence>
<dbReference type="Pfam" id="PF00535">
    <property type="entry name" value="Glycos_transf_2"/>
    <property type="match status" value="1"/>
</dbReference>
<comment type="pathway">
    <text evidence="1">Cell wall biogenesis; cell wall polysaccharide biosynthesis.</text>
</comment>
<organism evidence="6 7">
    <name type="scientific">Gordoniibacillus kamchatkensis</name>
    <dbReference type="NCBI Taxonomy" id="1590651"/>
    <lineage>
        <taxon>Bacteria</taxon>
        <taxon>Bacillati</taxon>
        <taxon>Bacillota</taxon>
        <taxon>Bacilli</taxon>
        <taxon>Bacillales</taxon>
        <taxon>Paenibacillaceae</taxon>
        <taxon>Gordoniibacillus</taxon>
    </lineage>
</organism>
<dbReference type="SUPFAM" id="SSF53335">
    <property type="entry name" value="S-adenosyl-L-methionine-dependent methyltransferases"/>
    <property type="match status" value="1"/>
</dbReference>
<dbReference type="RefSeq" id="WP_041047825.1">
    <property type="nucleotide sequence ID" value="NZ_JXAK01000018.1"/>
</dbReference>
<dbReference type="Pfam" id="PF13489">
    <property type="entry name" value="Methyltransf_23"/>
    <property type="match status" value="1"/>
</dbReference>
<dbReference type="Gene3D" id="3.90.550.10">
    <property type="entry name" value="Spore Coat Polysaccharide Biosynthesis Protein SpsA, Chain A"/>
    <property type="match status" value="1"/>
</dbReference>
<protein>
    <recommendedName>
        <fullName evidence="5">Glycosyltransferase 2-like domain-containing protein</fullName>
    </recommendedName>
</protein>
<gene>
    <name evidence="6" type="ORF">SD70_12145</name>
</gene>
<dbReference type="Gene3D" id="3.40.50.150">
    <property type="entry name" value="Vaccinia Virus protein VP39"/>
    <property type="match status" value="1"/>
</dbReference>
<dbReference type="EMBL" id="JXAK01000018">
    <property type="protein sequence ID" value="KIL40658.1"/>
    <property type="molecule type" value="Genomic_DNA"/>
</dbReference>
<comment type="caution">
    <text evidence="6">The sequence shown here is derived from an EMBL/GenBank/DDBJ whole genome shotgun (WGS) entry which is preliminary data.</text>
</comment>
<reference evidence="6 7" key="1">
    <citation type="submission" date="2014-12" db="EMBL/GenBank/DDBJ databases">
        <title>Draft genome sequence of Paenibacillus kamchatkensis strain B-2647.</title>
        <authorList>
            <person name="Karlyshev A.V."/>
            <person name="Kudryashova E.B."/>
        </authorList>
    </citation>
    <scope>NUCLEOTIDE SEQUENCE [LARGE SCALE GENOMIC DNA]</scope>
    <source>
        <strain evidence="6 7">VKM B-2647</strain>
    </source>
</reference>
<evidence type="ECO:0000256" key="1">
    <source>
        <dbReference type="ARBA" id="ARBA00004776"/>
    </source>
</evidence>
<dbReference type="InterPro" id="IPR001173">
    <property type="entry name" value="Glyco_trans_2-like"/>
</dbReference>
<keyword evidence="7" id="KW-1185">Reference proteome</keyword>
<evidence type="ECO:0000313" key="6">
    <source>
        <dbReference type="EMBL" id="KIL40658.1"/>
    </source>
</evidence>
<dbReference type="SUPFAM" id="SSF53448">
    <property type="entry name" value="Nucleotide-diphospho-sugar transferases"/>
    <property type="match status" value="1"/>
</dbReference>
<evidence type="ECO:0000256" key="2">
    <source>
        <dbReference type="ARBA" id="ARBA00006739"/>
    </source>
</evidence>
<sequence length="447" mass="51606">MKTSIIILTHNKLEFTKLCIESIRRYTEPDQYELIVVDNNSTDETVEYLKQQEDIIAIFNKENVGFPAGCNQGIEISTGDNILLLNNDTIVTSNWLDNMIACLYSREDIGAVGPVTNSCSNNQAIPVKYNSKKEMQLFAELFNKSNSDLWEERLKLIGYCMLIKRSVVEKIGYLDTIFSRGNYEDDDYSIRIIEAGYRLFLCKDTFIHHYGSVSFKEVPKEYTELMAKNRRLFMEKWGFDIAKSSIYHQEFAKMLEVADHENKNILEIDCECGATLLDIRNQLKSNRLYGLESNPYCANIAKKLLFADVKVGSVEQKDIDYPKRFFDYILLSDSFAKCFEPILALARLKEYLSEEGKIVASFTNHNHFEIMKKILNGRARRQDLLTFSIDEIQTMFFAAGFKTVEITGLPLMAKTEYDKDFVQILKHVSGNNKDDIYQYYKLLVLAS</sequence>
<dbReference type="InterPro" id="IPR029044">
    <property type="entry name" value="Nucleotide-diphossugar_trans"/>
</dbReference>
<dbReference type="CDD" id="cd04186">
    <property type="entry name" value="GT_2_like_c"/>
    <property type="match status" value="1"/>
</dbReference>
<keyword evidence="3" id="KW-0328">Glycosyltransferase</keyword>